<dbReference type="OrthoDB" id="27353at10239"/>
<dbReference type="GO" id="GO:0042025">
    <property type="term" value="C:host cell nucleus"/>
    <property type="evidence" value="ECO:0007669"/>
    <property type="project" value="UniProtKB-SubCell"/>
</dbReference>
<dbReference type="SUPFAM" id="SSF161229">
    <property type="entry name" value="E6 C-terminal domain-like"/>
    <property type="match status" value="2"/>
</dbReference>
<keyword evidence="3 16" id="KW-1048">Host nucleus</keyword>
<dbReference type="GO" id="GO:0008270">
    <property type="term" value="F:zinc ion binding"/>
    <property type="evidence" value="ECO:0007669"/>
    <property type="project" value="UniProtKB-KW"/>
</dbReference>
<keyword evidence="9 16" id="KW-0805">Transcription regulation</keyword>
<protein>
    <recommendedName>
        <fullName evidence="16 17">Protein E6</fullName>
    </recommendedName>
</protein>
<keyword evidence="13 16" id="KW-1035">Host cytoplasm</keyword>
<dbReference type="GO" id="GO:0030430">
    <property type="term" value="C:host cell cytoplasm"/>
    <property type="evidence" value="ECO:0007669"/>
    <property type="project" value="UniProtKB-SubCell"/>
</dbReference>
<keyword evidence="12 16" id="KW-0804">Transcription</keyword>
<evidence type="ECO:0000313" key="18">
    <source>
        <dbReference type="EMBL" id="AUT11923.1"/>
    </source>
</evidence>
<keyword evidence="10 16" id="KW-0238">DNA-binding</keyword>
<dbReference type="Gene3D" id="3.30.240.40">
    <property type="entry name" value="E6 early regulatory protein"/>
    <property type="match status" value="2"/>
</dbReference>
<comment type="function">
    <text evidence="16">Plays a major role in the induction and maintenance of cellular transformation. E6 associates with host UBE3A/E6-AP ubiquitin-protein ligase and modulates its activity. Protects host keratinocytes from apoptosis by mediating the degradation of host BAK1. May also inhibit host immune response.</text>
</comment>
<dbReference type="GO" id="GO:0052170">
    <property type="term" value="P:symbiont-mediated suppression of host innate immune response"/>
    <property type="evidence" value="ECO:0007669"/>
    <property type="project" value="UniProtKB-KW"/>
</dbReference>
<keyword evidence="8 16" id="KW-0862">Zinc</keyword>
<evidence type="ECO:0000256" key="5">
    <source>
        <dbReference type="ARBA" id="ARBA00022632"/>
    </source>
</evidence>
<comment type="subcellular location">
    <subcellularLocation>
        <location evidence="16 17">Host cytoplasm</location>
    </subcellularLocation>
    <subcellularLocation>
        <location evidence="16 17">Host nucleus</location>
    </subcellularLocation>
</comment>
<keyword evidence="14 16" id="KW-0899">Viral immunoevasion</keyword>
<dbReference type="GO" id="GO:0052150">
    <property type="term" value="P:symbiont-mediated perturbation of host apoptosis"/>
    <property type="evidence" value="ECO:0007669"/>
    <property type="project" value="UniProtKB-KW"/>
</dbReference>
<comment type="similarity">
    <text evidence="1 16 17">Belongs to the papillomaviridae E6 protein family.</text>
</comment>
<keyword evidence="2 16" id="KW-0244">Early protein</keyword>
<accession>A0A2I8B2Q6</accession>
<evidence type="ECO:0000256" key="10">
    <source>
        <dbReference type="ARBA" id="ARBA00023125"/>
    </source>
</evidence>
<evidence type="ECO:0000256" key="8">
    <source>
        <dbReference type="ARBA" id="ARBA00022833"/>
    </source>
</evidence>
<dbReference type="Pfam" id="PF00518">
    <property type="entry name" value="E6"/>
    <property type="match status" value="1"/>
</dbReference>
<dbReference type="Proteomes" id="UP000241730">
    <property type="component" value="Segment"/>
</dbReference>
<comment type="subunit">
    <text evidence="16">Forms homodimers. Interacts with ubiquitin-protein ligase UBE3A/E6-AP; this interaction stimulates UBE3A ubiquitin activity. Interacts with host BAK1.</text>
</comment>
<dbReference type="GO" id="GO:0003677">
    <property type="term" value="F:DNA binding"/>
    <property type="evidence" value="ECO:0007669"/>
    <property type="project" value="UniProtKB-UniRule"/>
</dbReference>
<evidence type="ECO:0000256" key="9">
    <source>
        <dbReference type="ARBA" id="ARBA00023015"/>
    </source>
</evidence>
<dbReference type="HAMAP" id="MF_04006">
    <property type="entry name" value="HPV_E6"/>
    <property type="match status" value="1"/>
</dbReference>
<organism evidence="18">
    <name type="scientific">Leptonychotes weddellii papillomavirus 4</name>
    <dbReference type="NCBI Taxonomy" id="2077305"/>
    <lineage>
        <taxon>Viruses</taxon>
        <taxon>Monodnaviria</taxon>
        <taxon>Shotokuvirae</taxon>
        <taxon>Cossaviricota</taxon>
        <taxon>Papovaviricetes</taxon>
        <taxon>Zurhausenvirales</taxon>
        <taxon>Papillomaviridae</taxon>
    </lineage>
</organism>
<evidence type="ECO:0000256" key="6">
    <source>
        <dbReference type="ARBA" id="ARBA00022723"/>
    </source>
</evidence>
<dbReference type="GO" id="GO:0006351">
    <property type="term" value="P:DNA-templated transcription"/>
    <property type="evidence" value="ECO:0007669"/>
    <property type="project" value="UniProtKB-UniRule"/>
</dbReference>
<dbReference type="EMBL" id="MG571095">
    <property type="protein sequence ID" value="AUT11923.1"/>
    <property type="molecule type" value="Genomic_DNA"/>
</dbReference>
<proteinExistence type="inferred from homology"/>
<evidence type="ECO:0000256" key="13">
    <source>
        <dbReference type="ARBA" id="ARBA00023200"/>
    </source>
</evidence>
<evidence type="ECO:0000256" key="16">
    <source>
        <dbReference type="HAMAP-Rule" id="MF_04006"/>
    </source>
</evidence>
<dbReference type="GO" id="GO:0006355">
    <property type="term" value="P:regulation of DNA-templated transcription"/>
    <property type="evidence" value="ECO:0007669"/>
    <property type="project" value="UniProtKB-UniRule"/>
</dbReference>
<name>A0A2I8B2Q6_9PAPI</name>
<reference evidence="18" key="1">
    <citation type="submission" date="2017-11" db="EMBL/GenBank/DDBJ databases">
        <title>Diverse papillomaviruses identified in Weddell seals breeding on Ross ice shelf, Antarctica.</title>
        <authorList>
            <person name="Smeele Z."/>
            <person name="Burns J."/>
            <person name="Kraberger S."/>
            <person name="Fontenele R.S."/>
            <person name="Waits K."/>
            <person name="Stainton D."/>
            <person name="Van Doorsaler K."/>
            <person name="Varsani A."/>
        </authorList>
    </citation>
    <scope>NUCLEOTIDE SEQUENCE [LARGE SCALE GENOMIC DNA]</scope>
    <source>
        <strain evidence="18">12091</strain>
    </source>
</reference>
<evidence type="ECO:0000256" key="1">
    <source>
        <dbReference type="ARBA" id="ARBA00006346"/>
    </source>
</evidence>
<dbReference type="GO" id="GO:0039648">
    <property type="term" value="P:symbiont-mediated perturbation of host ubiquitin-like protein modification"/>
    <property type="evidence" value="ECO:0007669"/>
    <property type="project" value="UniProtKB-UniRule"/>
</dbReference>
<keyword evidence="7 16" id="KW-0863">Zinc-finger</keyword>
<dbReference type="InterPro" id="IPR038575">
    <property type="entry name" value="E6_sf"/>
</dbReference>
<evidence type="ECO:0000256" key="17">
    <source>
        <dbReference type="RuleBase" id="RU363123"/>
    </source>
</evidence>
<keyword evidence="11 16" id="KW-0010">Activator</keyword>
<sequence length="142" mass="16541">MERSTTVLELAEKLEVPLEDLLVRCLFCQTFLDFASLCHQVYADLQLVWKGREVHGSCVRCARASGTYEVSRFLETSTTGETLREQGVNIFTECIRCLWCLRRLSLTEKIDLSAFRHPVHKVRGRWRALCRVCKNDWERTNS</sequence>
<dbReference type="InterPro" id="IPR001334">
    <property type="entry name" value="E6"/>
</dbReference>
<keyword evidence="15 16" id="KW-1119">Modulation of host cell apoptosis by virus</keyword>
<evidence type="ECO:0000256" key="15">
    <source>
        <dbReference type="ARBA" id="ARBA00023323"/>
    </source>
</evidence>
<evidence type="ECO:0000256" key="7">
    <source>
        <dbReference type="ARBA" id="ARBA00022771"/>
    </source>
</evidence>
<evidence type="ECO:0000256" key="4">
    <source>
        <dbReference type="ARBA" id="ARBA00022581"/>
    </source>
</evidence>
<dbReference type="GO" id="GO:0039502">
    <property type="term" value="P:symbiont-mediated suppression of host type I interferon-mediated signaling pathway"/>
    <property type="evidence" value="ECO:0007669"/>
    <property type="project" value="UniProtKB-UniRule"/>
</dbReference>
<evidence type="ECO:0000256" key="12">
    <source>
        <dbReference type="ARBA" id="ARBA00023163"/>
    </source>
</evidence>
<feature type="zinc finger region" evidence="16">
    <location>
        <begin position="25"/>
        <end position="61"/>
    </location>
</feature>
<evidence type="ECO:0000256" key="3">
    <source>
        <dbReference type="ARBA" id="ARBA00022562"/>
    </source>
</evidence>
<evidence type="ECO:0000256" key="11">
    <source>
        <dbReference type="ARBA" id="ARBA00023159"/>
    </source>
</evidence>
<evidence type="ECO:0000256" key="14">
    <source>
        <dbReference type="ARBA" id="ARBA00023280"/>
    </source>
</evidence>
<keyword evidence="4 16" id="KW-0945">Host-virus interaction</keyword>
<keyword evidence="6 16" id="KW-0479">Metal-binding</keyword>
<evidence type="ECO:0000256" key="2">
    <source>
        <dbReference type="ARBA" id="ARBA00022518"/>
    </source>
</evidence>
<keyword evidence="5 16" id="KW-1090">Inhibition of host innate immune response by virus</keyword>
<comment type="caution">
    <text evidence="16">Lacks conserved residue(s) required for the propagation of feature annotation.</text>
</comment>
<gene>
    <name evidence="16" type="primary">E6</name>
</gene>
<feature type="zinc finger region" evidence="16">
    <location>
        <begin position="97"/>
        <end position="133"/>
    </location>
</feature>